<organism evidence="2 3">
    <name type="scientific">Dictyocaulus viviparus</name>
    <name type="common">Bovine lungworm</name>
    <dbReference type="NCBI Taxonomy" id="29172"/>
    <lineage>
        <taxon>Eukaryota</taxon>
        <taxon>Metazoa</taxon>
        <taxon>Ecdysozoa</taxon>
        <taxon>Nematoda</taxon>
        <taxon>Chromadorea</taxon>
        <taxon>Rhabditida</taxon>
        <taxon>Rhabditina</taxon>
        <taxon>Rhabditomorpha</taxon>
        <taxon>Strongyloidea</taxon>
        <taxon>Metastrongylidae</taxon>
        <taxon>Dictyocaulus</taxon>
    </lineage>
</organism>
<name>A0A0D8X8X9_DICVI</name>
<dbReference type="EMBL" id="KN717572">
    <property type="protein sequence ID" value="KJH40197.1"/>
    <property type="molecule type" value="Genomic_DNA"/>
</dbReference>
<feature type="compositionally biased region" description="Polar residues" evidence="1">
    <location>
        <begin position="50"/>
        <end position="61"/>
    </location>
</feature>
<feature type="compositionally biased region" description="Basic and acidic residues" evidence="1">
    <location>
        <begin position="39"/>
        <end position="48"/>
    </location>
</feature>
<dbReference type="AlphaFoldDB" id="A0A0D8X8X9"/>
<evidence type="ECO:0000313" key="2">
    <source>
        <dbReference type="EMBL" id="KJH40197.1"/>
    </source>
</evidence>
<dbReference type="Proteomes" id="UP000053766">
    <property type="component" value="Unassembled WGS sequence"/>
</dbReference>
<evidence type="ECO:0000313" key="3">
    <source>
        <dbReference type="Proteomes" id="UP000053766"/>
    </source>
</evidence>
<accession>A0A0D8X8X9</accession>
<proteinExistence type="predicted"/>
<feature type="compositionally biased region" description="Basic residues" evidence="1">
    <location>
        <begin position="70"/>
        <end position="82"/>
    </location>
</feature>
<keyword evidence="3" id="KW-1185">Reference proteome</keyword>
<gene>
    <name evidence="2" type="ORF">DICVIV_13865</name>
</gene>
<protein>
    <submittedName>
        <fullName evidence="2">Uncharacterized protein</fullName>
    </submittedName>
</protein>
<reference evidence="3" key="2">
    <citation type="journal article" date="2016" name="Sci. Rep.">
        <title>Dictyocaulus viviparus genome, variome and transcriptome elucidate lungworm biology and support future intervention.</title>
        <authorList>
            <person name="McNulty S.N."/>
            <person name="Strube C."/>
            <person name="Rosa B.A."/>
            <person name="Martin J.C."/>
            <person name="Tyagi R."/>
            <person name="Choi Y.J."/>
            <person name="Wang Q."/>
            <person name="Hallsworth Pepin K."/>
            <person name="Zhang X."/>
            <person name="Ozersky P."/>
            <person name="Wilson R.K."/>
            <person name="Sternberg P.W."/>
            <person name="Gasser R.B."/>
            <person name="Mitreva M."/>
        </authorList>
    </citation>
    <scope>NUCLEOTIDE SEQUENCE [LARGE SCALE GENOMIC DNA]</scope>
    <source>
        <strain evidence="3">HannoverDv2000</strain>
    </source>
</reference>
<reference evidence="2 3" key="1">
    <citation type="submission" date="2013-11" db="EMBL/GenBank/DDBJ databases">
        <title>Draft genome of the bovine lungworm Dictyocaulus viviparus.</title>
        <authorList>
            <person name="Mitreva M."/>
        </authorList>
    </citation>
    <scope>NUCLEOTIDE SEQUENCE [LARGE SCALE GENOMIC DNA]</scope>
    <source>
        <strain evidence="2 3">HannoverDv2000</strain>
    </source>
</reference>
<sequence>MQGHVVRRPGQCQALHHQGCAAGKWRDRGGHAGVYGLSSEREQTEAPERNSCTNRPVSSRSVVACPTPLKLRKRKKRRKHTNPKTIGGLKVS</sequence>
<feature type="region of interest" description="Disordered" evidence="1">
    <location>
        <begin position="19"/>
        <end position="92"/>
    </location>
</feature>
<evidence type="ECO:0000256" key="1">
    <source>
        <dbReference type="SAM" id="MobiDB-lite"/>
    </source>
</evidence>